<reference evidence="2" key="1">
    <citation type="submission" date="2023-10" db="EMBL/GenBank/DDBJ databases">
        <authorList>
            <person name="Chen Y."/>
            <person name="Shah S."/>
            <person name="Dougan E. K."/>
            <person name="Thang M."/>
            <person name="Chan C."/>
        </authorList>
    </citation>
    <scope>NUCLEOTIDE SEQUENCE [LARGE SCALE GENOMIC DNA]</scope>
</reference>
<sequence length="462" mass="49257">MLARQRLVECVAVLAACVRGASPSCPAGQRHSASAASDEAACTRRHYCSKSGHLTAPIIESSLGPFEDSVQRSFTLRLEELIAVVAARLEGASVCFWADQGTLLAVWRHGVPVLRYDTDADVSIMEEDADRAVAALDAPPLLVVDWRERPGQPHLEVALLASPAARLDVYLWAPSADGGRLDSPAGFLESAPAEVLLPLRRARAGGAELWAPRDPEAWLLATEPEIYRPGGIRVPDRVFDFAAERYRRPEAPPAALQEFPRVRVVAWPSGGQPAAARELAAALAEQDWPASSLDPVLVAPERVADLPPGWRAAAPAAAGAADIVCLWPAGATFSWHRLTAQVAPLVSRRACATRLGRPRGAAQGGPGDATLCLRRGEAQCLKGLELDTGFAARWSRPIFRGVCRGSWPARAPGAGVVGDAVQPEPGSLIALDCHTLGWTSTVLLAELQRFRRRPAGRGNAHG</sequence>
<keyword evidence="1" id="KW-0732">Signal</keyword>
<accession>A0ABN9V439</accession>
<feature type="chain" id="PRO_5047042337" evidence="1">
    <location>
        <begin position="24"/>
        <end position="462"/>
    </location>
</feature>
<comment type="caution">
    <text evidence="2">The sequence shown here is derived from an EMBL/GenBank/DDBJ whole genome shotgun (WGS) entry which is preliminary data.</text>
</comment>
<organism evidence="2 3">
    <name type="scientific">Prorocentrum cordatum</name>
    <dbReference type="NCBI Taxonomy" id="2364126"/>
    <lineage>
        <taxon>Eukaryota</taxon>
        <taxon>Sar</taxon>
        <taxon>Alveolata</taxon>
        <taxon>Dinophyceae</taxon>
        <taxon>Prorocentrales</taxon>
        <taxon>Prorocentraceae</taxon>
        <taxon>Prorocentrum</taxon>
    </lineage>
</organism>
<protein>
    <submittedName>
        <fullName evidence="2">Uncharacterized protein</fullName>
    </submittedName>
</protein>
<dbReference type="Proteomes" id="UP001189429">
    <property type="component" value="Unassembled WGS sequence"/>
</dbReference>
<evidence type="ECO:0000313" key="2">
    <source>
        <dbReference type="EMBL" id="CAK0867527.1"/>
    </source>
</evidence>
<keyword evidence="3" id="KW-1185">Reference proteome</keyword>
<gene>
    <name evidence="2" type="ORF">PCOR1329_LOCUS54449</name>
</gene>
<feature type="signal peptide" evidence="1">
    <location>
        <begin position="1"/>
        <end position="23"/>
    </location>
</feature>
<evidence type="ECO:0000313" key="3">
    <source>
        <dbReference type="Proteomes" id="UP001189429"/>
    </source>
</evidence>
<name>A0ABN9V439_9DINO</name>
<evidence type="ECO:0000256" key="1">
    <source>
        <dbReference type="SAM" id="SignalP"/>
    </source>
</evidence>
<dbReference type="EMBL" id="CAUYUJ010016653">
    <property type="protein sequence ID" value="CAK0867527.1"/>
    <property type="molecule type" value="Genomic_DNA"/>
</dbReference>
<proteinExistence type="predicted"/>